<dbReference type="InterPro" id="IPR038072">
    <property type="entry name" value="GspK_central_sf"/>
</dbReference>
<evidence type="ECO:0000256" key="3">
    <source>
        <dbReference type="ARBA" id="ARBA00022448"/>
    </source>
</evidence>
<dbReference type="InterPro" id="IPR005628">
    <property type="entry name" value="GspK"/>
</dbReference>
<keyword evidence="4" id="KW-1003">Cell membrane</keyword>
<sequence length="352" mass="39557">MVAKFAKQQQGFILAAVLWVLAIMLVAVGIFHAYVQRKLAIGLEAKAHIQERLDAHSTEQTLLYLLATSRFTLAGATFTPLRPEQLIDESFSYTSAVGDEMWMDGTVYQGLGTAKFSVQDNGGLIPVSPPDLLVLSNFLDHFETDAGKKARLLSALRDYVDADDLISLSGAETQDYTAKKMLPPTNDFLRTAPEIKRVMGWQEWMEAHPEFDAQNWLSVGRFGILNLNTMPKDLLMKYLGLSEQLSDQLIVERKTNPFRSGEDFILRTNLLLTLDEDRLRFLPGNEIRLKIWNKGGSQARLISLQLTPNGLLGPWQVDYEYSVQSVENNNEALAIRQSNLFNPALGDDRRGH</sequence>
<dbReference type="EMBL" id="BMYZ01000003">
    <property type="protein sequence ID" value="GGY82526.1"/>
    <property type="molecule type" value="Genomic_DNA"/>
</dbReference>
<dbReference type="Pfam" id="PF21687">
    <property type="entry name" value="T2SSK_1st"/>
    <property type="match status" value="1"/>
</dbReference>
<feature type="domain" description="T2SS protein K first SAM-like" evidence="11">
    <location>
        <begin position="127"/>
        <end position="203"/>
    </location>
</feature>
<dbReference type="PANTHER" id="PTHR38831:SF2">
    <property type="entry name" value="TYPE II SECRETION SYSTEM PROTEIN K"/>
    <property type="match status" value="1"/>
</dbReference>
<evidence type="ECO:0000256" key="10">
    <source>
        <dbReference type="SAM" id="Phobius"/>
    </source>
</evidence>
<organism evidence="12 13">
    <name type="scientific">Cellvibrio zantedeschiae</name>
    <dbReference type="NCBI Taxonomy" id="1237077"/>
    <lineage>
        <taxon>Bacteria</taxon>
        <taxon>Pseudomonadati</taxon>
        <taxon>Pseudomonadota</taxon>
        <taxon>Gammaproteobacteria</taxon>
        <taxon>Cellvibrionales</taxon>
        <taxon>Cellvibrionaceae</taxon>
        <taxon>Cellvibrio</taxon>
    </lineage>
</organism>
<keyword evidence="8 10" id="KW-1133">Transmembrane helix</keyword>
<keyword evidence="7" id="KW-0653">Protein transport</keyword>
<evidence type="ECO:0000256" key="9">
    <source>
        <dbReference type="ARBA" id="ARBA00023136"/>
    </source>
</evidence>
<keyword evidence="6 10" id="KW-0812">Transmembrane</keyword>
<keyword evidence="9 10" id="KW-0472">Membrane</keyword>
<evidence type="ECO:0000256" key="8">
    <source>
        <dbReference type="ARBA" id="ARBA00022989"/>
    </source>
</evidence>
<feature type="transmembrane region" description="Helical" evidence="10">
    <location>
        <begin position="12"/>
        <end position="35"/>
    </location>
</feature>
<gene>
    <name evidence="12" type="ORF">GCM10011613_29170</name>
</gene>
<evidence type="ECO:0000313" key="13">
    <source>
        <dbReference type="Proteomes" id="UP000619761"/>
    </source>
</evidence>
<comment type="subcellular location">
    <subcellularLocation>
        <location evidence="1">Cell inner membrane</location>
    </subcellularLocation>
</comment>
<evidence type="ECO:0000256" key="6">
    <source>
        <dbReference type="ARBA" id="ARBA00022692"/>
    </source>
</evidence>
<dbReference type="PANTHER" id="PTHR38831">
    <property type="entry name" value="TYPE II SECRETION SYSTEM PROTEIN K"/>
    <property type="match status" value="1"/>
</dbReference>
<keyword evidence="13" id="KW-1185">Reference proteome</keyword>
<keyword evidence="5" id="KW-0997">Cell inner membrane</keyword>
<keyword evidence="3" id="KW-0813">Transport</keyword>
<evidence type="ECO:0000256" key="4">
    <source>
        <dbReference type="ARBA" id="ARBA00022475"/>
    </source>
</evidence>
<evidence type="ECO:0000256" key="1">
    <source>
        <dbReference type="ARBA" id="ARBA00004533"/>
    </source>
</evidence>
<accession>A0ABQ3B7X4</accession>
<dbReference type="Gene3D" id="1.10.40.60">
    <property type="entry name" value="EpsJ-like"/>
    <property type="match status" value="1"/>
</dbReference>
<evidence type="ECO:0000259" key="11">
    <source>
        <dbReference type="Pfam" id="PF21687"/>
    </source>
</evidence>
<dbReference type="RefSeq" id="WP_189419938.1">
    <property type="nucleotide sequence ID" value="NZ_BMYZ01000003.1"/>
</dbReference>
<protein>
    <recommendedName>
        <fullName evidence="11">T2SS protein K first SAM-like domain-containing protein</fullName>
    </recommendedName>
</protein>
<evidence type="ECO:0000256" key="2">
    <source>
        <dbReference type="ARBA" id="ARBA00007246"/>
    </source>
</evidence>
<name>A0ABQ3B7X4_9GAMM</name>
<proteinExistence type="inferred from homology"/>
<dbReference type="InterPro" id="IPR049031">
    <property type="entry name" value="T2SSK_SAM-like_1st"/>
</dbReference>
<evidence type="ECO:0000256" key="7">
    <source>
        <dbReference type="ARBA" id="ARBA00022927"/>
    </source>
</evidence>
<evidence type="ECO:0000313" key="12">
    <source>
        <dbReference type="EMBL" id="GGY82526.1"/>
    </source>
</evidence>
<evidence type="ECO:0000256" key="5">
    <source>
        <dbReference type="ARBA" id="ARBA00022519"/>
    </source>
</evidence>
<reference evidence="13" key="1">
    <citation type="journal article" date="2019" name="Int. J. Syst. Evol. Microbiol.">
        <title>The Global Catalogue of Microorganisms (GCM) 10K type strain sequencing project: providing services to taxonomists for standard genome sequencing and annotation.</title>
        <authorList>
            <consortium name="The Broad Institute Genomics Platform"/>
            <consortium name="The Broad Institute Genome Sequencing Center for Infectious Disease"/>
            <person name="Wu L."/>
            <person name="Ma J."/>
        </authorList>
    </citation>
    <scope>NUCLEOTIDE SEQUENCE [LARGE SCALE GENOMIC DNA]</scope>
    <source>
        <strain evidence="13">KCTC 32239</strain>
    </source>
</reference>
<comment type="caution">
    <text evidence="12">The sequence shown here is derived from an EMBL/GenBank/DDBJ whole genome shotgun (WGS) entry which is preliminary data.</text>
</comment>
<dbReference type="SUPFAM" id="SSF158544">
    <property type="entry name" value="GspK insert domain-like"/>
    <property type="match status" value="1"/>
</dbReference>
<dbReference type="Proteomes" id="UP000619761">
    <property type="component" value="Unassembled WGS sequence"/>
</dbReference>
<comment type="similarity">
    <text evidence="2">Belongs to the GSP K family.</text>
</comment>